<evidence type="ECO:0000313" key="1">
    <source>
        <dbReference type="EMBL" id="UNO48021.1"/>
    </source>
</evidence>
<gene>
    <name evidence="1" type="ORF">K1I37_15210</name>
</gene>
<reference evidence="2" key="1">
    <citation type="journal article" date="2022" name="G3 (Bethesda)">
        <title>Unveiling the complete genome sequence of Alicyclobacillus acidoterrestris DSM 3922T, a taint-producing strain.</title>
        <authorList>
            <person name="Leonardo I.C."/>
            <person name="Barreto Crespo M.T."/>
            <person name="Gaspar F.B."/>
        </authorList>
    </citation>
    <scope>NUCLEOTIDE SEQUENCE [LARGE SCALE GENOMIC DNA]</scope>
    <source>
        <strain evidence="2">DSM 3922</strain>
    </source>
</reference>
<dbReference type="STRING" id="1356854.N007_05235"/>
<protein>
    <submittedName>
        <fullName evidence="1">Uncharacterized protein</fullName>
    </submittedName>
</protein>
<dbReference type="RefSeq" id="WP_021296091.1">
    <property type="nucleotide sequence ID" value="NZ_AURB01000124.1"/>
</dbReference>
<dbReference type="Proteomes" id="UP000829401">
    <property type="component" value="Chromosome"/>
</dbReference>
<dbReference type="KEGG" id="aaco:K1I37_15210"/>
<dbReference type="EMBL" id="CP080467">
    <property type="protein sequence ID" value="UNO48021.1"/>
    <property type="molecule type" value="Genomic_DNA"/>
</dbReference>
<name>T0D833_ALIAG</name>
<sequence length="68" mass="7336">MIFFAKTETKADLALYMAATVASIPVWMMGGWIPLLATIGATECVTGAYEFICDTSQKVKLMRGRGAS</sequence>
<evidence type="ECO:0000313" key="2">
    <source>
        <dbReference type="Proteomes" id="UP000829401"/>
    </source>
</evidence>
<dbReference type="AlphaFoldDB" id="T0D833"/>
<proteinExistence type="predicted"/>
<keyword evidence="2" id="KW-1185">Reference proteome</keyword>
<accession>A0A9E7CXJ5</accession>
<accession>T0D833</accession>
<organism evidence="1 2">
    <name type="scientific">Alicyclobacillus acidoterrestris (strain ATCC 49025 / DSM 3922 / CIP 106132 / NCIMB 13137 / GD3B)</name>
    <dbReference type="NCBI Taxonomy" id="1356854"/>
    <lineage>
        <taxon>Bacteria</taxon>
        <taxon>Bacillati</taxon>
        <taxon>Bacillota</taxon>
        <taxon>Bacilli</taxon>
        <taxon>Bacillales</taxon>
        <taxon>Alicyclobacillaceae</taxon>
        <taxon>Alicyclobacillus</taxon>
    </lineage>
</organism>